<protein>
    <submittedName>
        <fullName evidence="9">MFS general substrate transporter</fullName>
    </submittedName>
</protein>
<evidence type="ECO:0000313" key="9">
    <source>
        <dbReference type="EMBL" id="KAF2711236.1"/>
    </source>
</evidence>
<evidence type="ECO:0000256" key="1">
    <source>
        <dbReference type="ARBA" id="ARBA00004141"/>
    </source>
</evidence>
<dbReference type="InterPro" id="IPR036259">
    <property type="entry name" value="MFS_trans_sf"/>
</dbReference>
<proteinExistence type="predicted"/>
<dbReference type="InterPro" id="IPR011701">
    <property type="entry name" value="MFS"/>
</dbReference>
<organism evidence="9 10">
    <name type="scientific">Pleomassaria siparia CBS 279.74</name>
    <dbReference type="NCBI Taxonomy" id="1314801"/>
    <lineage>
        <taxon>Eukaryota</taxon>
        <taxon>Fungi</taxon>
        <taxon>Dikarya</taxon>
        <taxon>Ascomycota</taxon>
        <taxon>Pezizomycotina</taxon>
        <taxon>Dothideomycetes</taxon>
        <taxon>Pleosporomycetidae</taxon>
        <taxon>Pleosporales</taxon>
        <taxon>Pleomassariaceae</taxon>
        <taxon>Pleomassaria</taxon>
    </lineage>
</organism>
<dbReference type="GO" id="GO:0005886">
    <property type="term" value="C:plasma membrane"/>
    <property type="evidence" value="ECO:0007669"/>
    <property type="project" value="TreeGrafter"/>
</dbReference>
<dbReference type="SUPFAM" id="SSF103473">
    <property type="entry name" value="MFS general substrate transporter"/>
    <property type="match status" value="1"/>
</dbReference>
<evidence type="ECO:0000313" key="10">
    <source>
        <dbReference type="Proteomes" id="UP000799428"/>
    </source>
</evidence>
<dbReference type="GO" id="GO:0022857">
    <property type="term" value="F:transmembrane transporter activity"/>
    <property type="evidence" value="ECO:0007669"/>
    <property type="project" value="InterPro"/>
</dbReference>
<sequence>MSERQNPTESEKSSDAQNAAAEPATPSEAVPEVAYTVFSHRVKIFIIIMSATSSLFSPVSSLIYLPALDVLADFYQVSVGRINGLAPMFFGDMADQLGRRPVYMLTFCIYLVANIALALQSNYAALLVLRALQSTGSSETIALGNAVMADIATPAERSGYISYVQAGMMVVENGSVPPQAWNRTVWNMIEGRRNRRQETGDLEEERERQQQKRELAKKRHLVIPNPLKALRIIVEKDVALIMLFTSLMVAGFYMIMVPIPSVFADVYKFNQLQVGLCYIPFSAGSAIGTIAAGKFLDWNFRRVALETGHPLHLRRGDDIRHFPIEKVRLQVLWLPALTGGACVIAWGWVLAARTSLAAPLVILFISGGTISGTMAMQQALLIDLYPQSPATVTAALNVCRCLMSAGGTSVVQYIINAMGLGWCYTFAGLVLVAFTPLSAVVVK</sequence>
<dbReference type="AlphaFoldDB" id="A0A6G1KEB9"/>
<evidence type="ECO:0000256" key="5">
    <source>
        <dbReference type="ARBA" id="ARBA00023136"/>
    </source>
</evidence>
<evidence type="ECO:0000256" key="6">
    <source>
        <dbReference type="SAM" id="Coils"/>
    </source>
</evidence>
<dbReference type="PANTHER" id="PTHR23502">
    <property type="entry name" value="MAJOR FACILITATOR SUPERFAMILY"/>
    <property type="match status" value="1"/>
</dbReference>
<keyword evidence="4 8" id="KW-1133">Transmembrane helix</keyword>
<feature type="coiled-coil region" evidence="6">
    <location>
        <begin position="192"/>
        <end position="219"/>
    </location>
</feature>
<feature type="transmembrane region" description="Helical" evidence="8">
    <location>
        <begin position="421"/>
        <end position="442"/>
    </location>
</feature>
<keyword evidence="5 8" id="KW-0472">Membrane</keyword>
<dbReference type="Gene3D" id="1.20.1720.10">
    <property type="entry name" value="Multidrug resistance protein D"/>
    <property type="match status" value="1"/>
</dbReference>
<feature type="region of interest" description="Disordered" evidence="7">
    <location>
        <begin position="1"/>
        <end position="27"/>
    </location>
</feature>
<dbReference type="Pfam" id="PF07690">
    <property type="entry name" value="MFS_1"/>
    <property type="match status" value="2"/>
</dbReference>
<dbReference type="EMBL" id="MU005768">
    <property type="protein sequence ID" value="KAF2711236.1"/>
    <property type="molecule type" value="Genomic_DNA"/>
</dbReference>
<keyword evidence="10" id="KW-1185">Reference proteome</keyword>
<name>A0A6G1KEB9_9PLEO</name>
<keyword evidence="2" id="KW-0813">Transport</keyword>
<accession>A0A6G1KEB9</accession>
<feature type="transmembrane region" description="Helical" evidence="8">
    <location>
        <begin position="357"/>
        <end position="382"/>
    </location>
</feature>
<keyword evidence="3 8" id="KW-0812">Transmembrane</keyword>
<evidence type="ECO:0000256" key="7">
    <source>
        <dbReference type="SAM" id="MobiDB-lite"/>
    </source>
</evidence>
<feature type="transmembrane region" description="Helical" evidence="8">
    <location>
        <begin position="44"/>
        <end position="65"/>
    </location>
</feature>
<dbReference type="Gene3D" id="1.20.1250.20">
    <property type="entry name" value="MFS general substrate transporter like domains"/>
    <property type="match status" value="1"/>
</dbReference>
<feature type="transmembrane region" description="Helical" evidence="8">
    <location>
        <begin position="331"/>
        <end position="351"/>
    </location>
</feature>
<dbReference type="PANTHER" id="PTHR23502:SF51">
    <property type="entry name" value="QUINIDINE RESISTANCE PROTEIN 1-RELATED"/>
    <property type="match status" value="1"/>
</dbReference>
<dbReference type="FunFam" id="1.20.1250.20:FF:000306">
    <property type="entry name" value="MFS multidrug transporter, putative"/>
    <property type="match status" value="1"/>
</dbReference>
<gene>
    <name evidence="9" type="ORF">K504DRAFT_481166</name>
</gene>
<evidence type="ECO:0000256" key="2">
    <source>
        <dbReference type="ARBA" id="ARBA00022448"/>
    </source>
</evidence>
<dbReference type="Proteomes" id="UP000799428">
    <property type="component" value="Unassembled WGS sequence"/>
</dbReference>
<feature type="transmembrane region" description="Helical" evidence="8">
    <location>
        <begin position="102"/>
        <end position="129"/>
    </location>
</feature>
<dbReference type="OrthoDB" id="2441642at2759"/>
<feature type="transmembrane region" description="Helical" evidence="8">
    <location>
        <begin position="271"/>
        <end position="292"/>
    </location>
</feature>
<evidence type="ECO:0000256" key="3">
    <source>
        <dbReference type="ARBA" id="ARBA00022692"/>
    </source>
</evidence>
<keyword evidence="6" id="KW-0175">Coiled coil</keyword>
<evidence type="ECO:0000256" key="4">
    <source>
        <dbReference type="ARBA" id="ARBA00022989"/>
    </source>
</evidence>
<comment type="subcellular location">
    <subcellularLocation>
        <location evidence="1">Membrane</location>
        <topology evidence="1">Multi-pass membrane protein</topology>
    </subcellularLocation>
</comment>
<evidence type="ECO:0000256" key="8">
    <source>
        <dbReference type="SAM" id="Phobius"/>
    </source>
</evidence>
<reference evidence="9" key="1">
    <citation type="journal article" date="2020" name="Stud. Mycol.">
        <title>101 Dothideomycetes genomes: a test case for predicting lifestyles and emergence of pathogens.</title>
        <authorList>
            <person name="Haridas S."/>
            <person name="Albert R."/>
            <person name="Binder M."/>
            <person name="Bloem J."/>
            <person name="Labutti K."/>
            <person name="Salamov A."/>
            <person name="Andreopoulos B."/>
            <person name="Baker S."/>
            <person name="Barry K."/>
            <person name="Bills G."/>
            <person name="Bluhm B."/>
            <person name="Cannon C."/>
            <person name="Castanera R."/>
            <person name="Culley D."/>
            <person name="Daum C."/>
            <person name="Ezra D."/>
            <person name="Gonzalez J."/>
            <person name="Henrissat B."/>
            <person name="Kuo A."/>
            <person name="Liang C."/>
            <person name="Lipzen A."/>
            <person name="Lutzoni F."/>
            <person name="Magnuson J."/>
            <person name="Mondo S."/>
            <person name="Nolan M."/>
            <person name="Ohm R."/>
            <person name="Pangilinan J."/>
            <person name="Park H.-J."/>
            <person name="Ramirez L."/>
            <person name="Alfaro M."/>
            <person name="Sun H."/>
            <person name="Tritt A."/>
            <person name="Yoshinaga Y."/>
            <person name="Zwiers L.-H."/>
            <person name="Turgeon B."/>
            <person name="Goodwin S."/>
            <person name="Spatafora J."/>
            <person name="Crous P."/>
            <person name="Grigoriev I."/>
        </authorList>
    </citation>
    <scope>NUCLEOTIDE SEQUENCE</scope>
    <source>
        <strain evidence="9">CBS 279.74</strain>
    </source>
</reference>
<feature type="transmembrane region" description="Helical" evidence="8">
    <location>
        <begin position="238"/>
        <end position="259"/>
    </location>
</feature>